<evidence type="ECO:0000313" key="3">
    <source>
        <dbReference type="Proteomes" id="UP000187465"/>
    </source>
</evidence>
<organism evidence="2 3">
    <name type="scientific">Paenibacillus odorifer</name>
    <dbReference type="NCBI Taxonomy" id="189426"/>
    <lineage>
        <taxon>Bacteria</taxon>
        <taxon>Bacillati</taxon>
        <taxon>Bacillota</taxon>
        <taxon>Bacilli</taxon>
        <taxon>Bacillales</taxon>
        <taxon>Paenibacillaceae</taxon>
        <taxon>Paenibacillus</taxon>
    </lineage>
</organism>
<dbReference type="Proteomes" id="UP000187465">
    <property type="component" value="Unassembled WGS sequence"/>
</dbReference>
<dbReference type="SUPFAM" id="SSF111074">
    <property type="entry name" value="Bacillus phage protein"/>
    <property type="match status" value="1"/>
</dbReference>
<accession>A0A1R0X031</accession>
<evidence type="ECO:0000313" key="2">
    <source>
        <dbReference type="EMBL" id="OMD25453.1"/>
    </source>
</evidence>
<dbReference type="Pfam" id="PF18066">
    <property type="entry name" value="Phage_ABA_S"/>
    <property type="match status" value="1"/>
</dbReference>
<name>A0A1R0X031_9BACL</name>
<dbReference type="Gene3D" id="3.30.2120.10">
    <property type="entry name" value="Bacillus phage protein-like"/>
    <property type="match status" value="1"/>
</dbReference>
<gene>
    <name evidence="2" type="ORF">BJP51_04180</name>
</gene>
<evidence type="ECO:0000259" key="1">
    <source>
        <dbReference type="Pfam" id="PF18066"/>
    </source>
</evidence>
<dbReference type="InterPro" id="IPR041270">
    <property type="entry name" value="Phage_ABA_S"/>
</dbReference>
<protein>
    <recommendedName>
        <fullName evidence="1">Phage ABA sandwich domain-containing protein</fullName>
    </recommendedName>
</protein>
<reference evidence="2 3" key="1">
    <citation type="submission" date="2016-10" db="EMBL/GenBank/DDBJ databases">
        <title>Paenibacillus species isolates.</title>
        <authorList>
            <person name="Beno S.M."/>
        </authorList>
    </citation>
    <scope>NUCLEOTIDE SEQUENCE [LARGE SCALE GENOMIC DNA]</scope>
    <source>
        <strain evidence="2 3">FSL H7-0604</strain>
    </source>
</reference>
<dbReference type="RefSeq" id="WP_036684271.1">
    <property type="nucleotide sequence ID" value="NZ_MKQP01000045.1"/>
</dbReference>
<sequence length="127" mass="14133">MTLTREEILAMEPGPALDEITAEIACGRKVRMLNEVTNNSFKPQYDKKVIDEGAGRYNIIPRYSSDISAAWEVLEKFKQYSVMKAAGWGKEYDCRIWVGITGDQWSVQAKTASEAICKAALLAVLGL</sequence>
<feature type="domain" description="Phage ABA sandwich" evidence="1">
    <location>
        <begin position="46"/>
        <end position="121"/>
    </location>
</feature>
<comment type="caution">
    <text evidence="2">The sequence shown here is derived from an EMBL/GenBank/DDBJ whole genome shotgun (WGS) entry which is preliminary data.</text>
</comment>
<dbReference type="EMBL" id="MKQP01000045">
    <property type="protein sequence ID" value="OMD25453.1"/>
    <property type="molecule type" value="Genomic_DNA"/>
</dbReference>
<dbReference type="AlphaFoldDB" id="A0A1R0X031"/>
<proteinExistence type="predicted"/>
<dbReference type="InterPro" id="IPR028985">
    <property type="entry name" value="Bacillus_phage_prot-like"/>
</dbReference>